<reference evidence="2 3" key="1">
    <citation type="journal article" date="2018" name="G3 (Bethesda)">
        <title>Phylogenetic and Phylogenomic Definition of Rhizopus Species.</title>
        <authorList>
            <person name="Gryganskyi A.P."/>
            <person name="Golan J."/>
            <person name="Dolatabadi S."/>
            <person name="Mondo S."/>
            <person name="Robb S."/>
            <person name="Idnurm A."/>
            <person name="Muszewska A."/>
            <person name="Steczkiewicz K."/>
            <person name="Masonjones S."/>
            <person name="Liao H.L."/>
            <person name="Gajdeczka M.T."/>
            <person name="Anike F."/>
            <person name="Vuek A."/>
            <person name="Anishchenko I.M."/>
            <person name="Voigt K."/>
            <person name="de Hoog G.S."/>
            <person name="Smith M.E."/>
            <person name="Heitman J."/>
            <person name="Vilgalys R."/>
            <person name="Stajich J.E."/>
        </authorList>
    </citation>
    <scope>NUCLEOTIDE SEQUENCE [LARGE SCALE GENOMIC DNA]</scope>
    <source>
        <strain evidence="2 3">LSU 92-RS-03</strain>
    </source>
</reference>
<accession>A0A367KDK1</accession>
<proteinExistence type="predicted"/>
<keyword evidence="1" id="KW-0812">Transmembrane</keyword>
<dbReference type="Proteomes" id="UP000253551">
    <property type="component" value="Unassembled WGS sequence"/>
</dbReference>
<protein>
    <submittedName>
        <fullName evidence="2">Uncharacterized protein</fullName>
    </submittedName>
</protein>
<comment type="caution">
    <text evidence="2">The sequence shown here is derived from an EMBL/GenBank/DDBJ whole genome shotgun (WGS) entry which is preliminary data.</text>
</comment>
<dbReference type="AlphaFoldDB" id="A0A367KDK1"/>
<organism evidence="2 3">
    <name type="scientific">Rhizopus stolonifer</name>
    <name type="common">Rhizopus nigricans</name>
    <dbReference type="NCBI Taxonomy" id="4846"/>
    <lineage>
        <taxon>Eukaryota</taxon>
        <taxon>Fungi</taxon>
        <taxon>Fungi incertae sedis</taxon>
        <taxon>Mucoromycota</taxon>
        <taxon>Mucoromycotina</taxon>
        <taxon>Mucoromycetes</taxon>
        <taxon>Mucorales</taxon>
        <taxon>Mucorineae</taxon>
        <taxon>Rhizopodaceae</taxon>
        <taxon>Rhizopus</taxon>
    </lineage>
</organism>
<keyword evidence="1" id="KW-1133">Transmembrane helix</keyword>
<evidence type="ECO:0000313" key="2">
    <source>
        <dbReference type="EMBL" id="RCI00295.1"/>
    </source>
</evidence>
<evidence type="ECO:0000256" key="1">
    <source>
        <dbReference type="SAM" id="Phobius"/>
    </source>
</evidence>
<name>A0A367KDK1_RHIST</name>
<evidence type="ECO:0000313" key="3">
    <source>
        <dbReference type="Proteomes" id="UP000253551"/>
    </source>
</evidence>
<dbReference type="EMBL" id="PJQM01001858">
    <property type="protein sequence ID" value="RCI00295.1"/>
    <property type="molecule type" value="Genomic_DNA"/>
</dbReference>
<keyword evidence="3" id="KW-1185">Reference proteome</keyword>
<gene>
    <name evidence="2" type="ORF">CU098_010412</name>
</gene>
<sequence length="178" mass="20205">MFTQRLIQPSIRASFHTPFQPVAIQRRSVYLDNRLWKQLPVSKRIGIVGTGLAATFFLGPILLVGLGGLLAVGGFRLWRLKRALDTKSGGFNWQNAQEIFQSDTMQDILRWAHTEQGREQLLYYGLDPDRLQLTQQSPTEYTAGKIRLRVVNRNTIEIVVNKVPKGAGKVIEGEFRDL</sequence>
<feature type="transmembrane region" description="Helical" evidence="1">
    <location>
        <begin position="45"/>
        <end position="72"/>
    </location>
</feature>
<keyword evidence="1" id="KW-0472">Membrane</keyword>